<dbReference type="Pfam" id="PF04055">
    <property type="entry name" value="Radical_SAM"/>
    <property type="match status" value="1"/>
</dbReference>
<comment type="caution">
    <text evidence="8">The sequence shown here is derived from an EMBL/GenBank/DDBJ whole genome shotgun (WGS) entry which is preliminary data.</text>
</comment>
<evidence type="ECO:0000256" key="5">
    <source>
        <dbReference type="ARBA" id="ARBA00023004"/>
    </source>
</evidence>
<dbReference type="PROSITE" id="PS51918">
    <property type="entry name" value="RADICAL_SAM"/>
    <property type="match status" value="1"/>
</dbReference>
<dbReference type="SMART" id="SM00729">
    <property type="entry name" value="Elp3"/>
    <property type="match status" value="1"/>
</dbReference>
<dbReference type="AlphaFoldDB" id="A0A6A9QV20"/>
<dbReference type="UniPathway" id="UPA00782"/>
<accession>A0A6A9QV20</accession>
<dbReference type="InterPro" id="IPR007197">
    <property type="entry name" value="rSAM"/>
</dbReference>
<dbReference type="InterPro" id="IPR013785">
    <property type="entry name" value="Aldolase_TIM"/>
</dbReference>
<sequence length="330" mass="38319">MNKEDIINFFNKRITIVILPTEQCNFRCIYCYEKFENNKMNRKVIDALKNFLEKRMIDLDSLRVIWFGGEPLLAYDTVLEIMEYINSKTIEGVPKIEGFMVTNGYLLNLDKAKKLTELHVNEFQITLDGDEDIHNRRRINIGKRCTFNVIWNNIKSILNSNIPLKIYLRIHLSSDNIESVKSLLNRIKREIELPSNLIISFARLGKYGSDYDKYLNTMNNNSILKELVNYANSLGLKIGYPDLKTSLCYASLPTSFVIRSNGKLSKCTLLLRDEINTVGELKEDGSLNLYQDKIRWWSRGFFSGNSNELICPAQPSEFFYNLKVFGDLKE</sequence>
<dbReference type="Proteomes" id="UP000470772">
    <property type="component" value="Unassembled WGS sequence"/>
</dbReference>
<name>A0A6A9QV20_SULME</name>
<keyword evidence="2" id="KW-0004">4Fe-4S</keyword>
<dbReference type="SFLD" id="SFLDG01067">
    <property type="entry name" value="SPASM/twitch_domain_containing"/>
    <property type="match status" value="1"/>
</dbReference>
<dbReference type="SFLD" id="SFLDS00029">
    <property type="entry name" value="Radical_SAM"/>
    <property type="match status" value="1"/>
</dbReference>
<comment type="cofactor">
    <cofactor evidence="1">
        <name>[4Fe-4S] cluster</name>
        <dbReference type="ChEBI" id="CHEBI:49883"/>
    </cofactor>
</comment>
<evidence type="ECO:0000313" key="9">
    <source>
        <dbReference type="Proteomes" id="UP000470772"/>
    </source>
</evidence>
<evidence type="ECO:0000256" key="1">
    <source>
        <dbReference type="ARBA" id="ARBA00001966"/>
    </source>
</evidence>
<dbReference type="InterPro" id="IPR006638">
    <property type="entry name" value="Elp3/MiaA/NifB-like_rSAM"/>
</dbReference>
<gene>
    <name evidence="8" type="ORF">GC250_05640</name>
</gene>
<feature type="domain" description="Radical SAM core" evidence="7">
    <location>
        <begin position="10"/>
        <end position="237"/>
    </location>
</feature>
<organism evidence="8 9">
    <name type="scientific">Sulfuracidifex metallicus DSM 6482 = JCM 9184</name>
    <dbReference type="NCBI Taxonomy" id="523847"/>
    <lineage>
        <taxon>Archaea</taxon>
        <taxon>Thermoproteota</taxon>
        <taxon>Thermoprotei</taxon>
        <taxon>Sulfolobales</taxon>
        <taxon>Sulfolobaceae</taxon>
        <taxon>Sulfuracidifex</taxon>
    </lineage>
</organism>
<evidence type="ECO:0000256" key="4">
    <source>
        <dbReference type="ARBA" id="ARBA00022723"/>
    </source>
</evidence>
<dbReference type="GO" id="GO:0003824">
    <property type="term" value="F:catalytic activity"/>
    <property type="evidence" value="ECO:0007669"/>
    <property type="project" value="InterPro"/>
</dbReference>
<dbReference type="SUPFAM" id="SSF102114">
    <property type="entry name" value="Radical SAM enzymes"/>
    <property type="match status" value="1"/>
</dbReference>
<keyword evidence="4" id="KW-0479">Metal-binding</keyword>
<dbReference type="GO" id="GO:0051539">
    <property type="term" value="F:4 iron, 4 sulfur cluster binding"/>
    <property type="evidence" value="ECO:0007669"/>
    <property type="project" value="UniProtKB-KW"/>
</dbReference>
<dbReference type="EMBL" id="WGGD01000005">
    <property type="protein sequence ID" value="MUN28932.1"/>
    <property type="molecule type" value="Genomic_DNA"/>
</dbReference>
<dbReference type="CDD" id="cd01335">
    <property type="entry name" value="Radical_SAM"/>
    <property type="match status" value="1"/>
</dbReference>
<dbReference type="GO" id="GO:0046872">
    <property type="term" value="F:metal ion binding"/>
    <property type="evidence" value="ECO:0007669"/>
    <property type="project" value="UniProtKB-KW"/>
</dbReference>
<dbReference type="RefSeq" id="WP_156016511.1">
    <property type="nucleotide sequence ID" value="NZ_WGGD01000005.1"/>
</dbReference>
<keyword evidence="6" id="KW-0411">Iron-sulfur</keyword>
<dbReference type="PANTHER" id="PTHR43787">
    <property type="entry name" value="FEMO COFACTOR BIOSYNTHESIS PROTEIN NIFB-RELATED"/>
    <property type="match status" value="1"/>
</dbReference>
<dbReference type="InterPro" id="IPR058240">
    <property type="entry name" value="rSAM_sf"/>
</dbReference>
<dbReference type="Gene3D" id="3.20.20.70">
    <property type="entry name" value="Aldolase class I"/>
    <property type="match status" value="1"/>
</dbReference>
<reference evidence="8 9" key="1">
    <citation type="submission" date="2019-10" db="EMBL/GenBank/DDBJ databases">
        <title>Sequencing and Assembly of Multiple Reported Metal-Biooxidizing Members of the Extremely Thermoacidophilic Archaeal Family Sulfolobaceae.</title>
        <authorList>
            <person name="Counts J.A."/>
            <person name="Kelly R.M."/>
        </authorList>
    </citation>
    <scope>NUCLEOTIDE SEQUENCE [LARGE SCALE GENOMIC DNA]</scope>
    <source>
        <strain evidence="8 9">DSM 6482</strain>
    </source>
</reference>
<dbReference type="PANTHER" id="PTHR43787:SF3">
    <property type="entry name" value="ARYLSULFATASE REGULATORY PROTEIN"/>
    <property type="match status" value="1"/>
</dbReference>
<evidence type="ECO:0000313" key="8">
    <source>
        <dbReference type="EMBL" id="MUN28932.1"/>
    </source>
</evidence>
<keyword evidence="3" id="KW-0949">S-adenosyl-L-methionine</keyword>
<evidence type="ECO:0000256" key="6">
    <source>
        <dbReference type="ARBA" id="ARBA00023014"/>
    </source>
</evidence>
<keyword evidence="5" id="KW-0408">Iron</keyword>
<protein>
    <submittedName>
        <fullName evidence="8">Radical SAM protein</fullName>
    </submittedName>
</protein>
<keyword evidence="9" id="KW-1185">Reference proteome</keyword>
<evidence type="ECO:0000256" key="3">
    <source>
        <dbReference type="ARBA" id="ARBA00022691"/>
    </source>
</evidence>
<proteinExistence type="predicted"/>
<evidence type="ECO:0000256" key="2">
    <source>
        <dbReference type="ARBA" id="ARBA00022485"/>
    </source>
</evidence>
<evidence type="ECO:0000259" key="7">
    <source>
        <dbReference type="PROSITE" id="PS51918"/>
    </source>
</evidence>